<keyword evidence="1" id="KW-0547">Nucleotide-binding</keyword>
<accession>A0A1I8BU72</accession>
<dbReference type="GO" id="GO:0005524">
    <property type="term" value="F:ATP binding"/>
    <property type="evidence" value="ECO:0007669"/>
    <property type="project" value="UniProtKB-UniRule"/>
</dbReference>
<reference evidence="3" key="1">
    <citation type="submission" date="2016-11" db="UniProtKB">
        <authorList>
            <consortium name="WormBaseParasite"/>
        </authorList>
    </citation>
    <scope>IDENTIFICATION</scope>
</reference>
<dbReference type="SUPFAM" id="SSF56112">
    <property type="entry name" value="Protein kinase-like (PK-like)"/>
    <property type="match status" value="1"/>
</dbReference>
<name>A0A1I8BU72_MELHA</name>
<keyword evidence="1" id="KW-0067">ATP-binding</keyword>
<dbReference type="Gene3D" id="3.30.200.20">
    <property type="entry name" value="Phosphorylase Kinase, domain 1"/>
    <property type="match status" value="1"/>
</dbReference>
<dbReference type="PROSITE" id="PS00107">
    <property type="entry name" value="PROTEIN_KINASE_ATP"/>
    <property type="match status" value="1"/>
</dbReference>
<keyword evidence="2" id="KW-1185">Reference proteome</keyword>
<dbReference type="WBParaSite" id="MhA1_Contig599.20">
    <property type="protein sequence ID" value="MhA1_Contig599.20"/>
    <property type="gene ID" value="MhA1_Contig599.20"/>
</dbReference>
<proteinExistence type="predicted"/>
<dbReference type="InterPro" id="IPR011009">
    <property type="entry name" value="Kinase-like_dom_sf"/>
</dbReference>
<protein>
    <submittedName>
        <fullName evidence="3">Protein kinase domain-containing protein</fullName>
    </submittedName>
</protein>
<evidence type="ECO:0000256" key="1">
    <source>
        <dbReference type="PROSITE-ProRule" id="PRU10141"/>
    </source>
</evidence>
<dbReference type="Proteomes" id="UP000095281">
    <property type="component" value="Unplaced"/>
</dbReference>
<dbReference type="AlphaFoldDB" id="A0A1I8BU72"/>
<organism evidence="2 3">
    <name type="scientific">Meloidogyne hapla</name>
    <name type="common">Root-knot nematode worm</name>
    <dbReference type="NCBI Taxonomy" id="6305"/>
    <lineage>
        <taxon>Eukaryota</taxon>
        <taxon>Metazoa</taxon>
        <taxon>Ecdysozoa</taxon>
        <taxon>Nematoda</taxon>
        <taxon>Chromadorea</taxon>
        <taxon>Rhabditida</taxon>
        <taxon>Tylenchina</taxon>
        <taxon>Tylenchomorpha</taxon>
        <taxon>Tylenchoidea</taxon>
        <taxon>Meloidogynidae</taxon>
        <taxon>Meloidogyninae</taxon>
        <taxon>Meloidogyne</taxon>
    </lineage>
</organism>
<dbReference type="InterPro" id="IPR017441">
    <property type="entry name" value="Protein_kinase_ATP_BS"/>
</dbReference>
<feature type="binding site" evidence="1">
    <location>
        <position position="46"/>
    </location>
    <ligand>
        <name>ATP</name>
        <dbReference type="ChEBI" id="CHEBI:30616"/>
    </ligand>
</feature>
<sequence>MGEEQLVTLQPGQRCNKWTITRKLGAGAFGAVYLCKDDTGLTAALKTEPLNANPPLLAMEAQVLQDLHRLKEGRHFTKCHDIGRDTQADPTGRSVTFNYVVDLCVDQDRPQTSAAHHAMLQSLRTSTGSILERTTWSLGSTCSWKYIVVHCHGGTSAT</sequence>
<evidence type="ECO:0000313" key="2">
    <source>
        <dbReference type="Proteomes" id="UP000095281"/>
    </source>
</evidence>
<evidence type="ECO:0000313" key="3">
    <source>
        <dbReference type="WBParaSite" id="MhA1_Contig599.20"/>
    </source>
</evidence>